<sequence length="1436" mass="164861">MQVDYRDIKDSICMSILYMILVLCFSESSIISKHAVDDVVCIDTDDSSPSNNTLTIFDESLLDTFIIPPYSKVEFSSKQYFKGNLSISFLTDFYLFSKNDPKKNFTIDKRYYHDLTFQVYPTQAQQDLSVSLITSAKSEHSIPITNPLHPINSIIKSAYLPPNQWTQIVIPLSFFPVFDYRGIWFLQKHPNSSIYIDDIHLTKRSQVVRHFKVYDDGISGVGVLVHDVDGIRLDQSKETYHDHNSSIQFDISNGVNLFIEFQNNFKSIDYDIKLNFHMFVEKSFYDTGLLLSFLPVLPLEVVPTFNFTHEGNDIKKGHWKKFSVPVPRSNFKGINFKSMNATLTDPTVIYLDNIFLEFPVINSTATTTTTAATPLPANYYYPYFPFNQINFAYISSEPSEFFNWRPGFPGISFKTSNRLVSATTANLTYGMDFNNTNITKALNSTEPVLVLFEKMRKENEFQFINLNFSAPTNQFFLMVGSLDNDEDVWVSATTLEGKVTKKWNIISTGFLFDGLNSTNFIKYKLSNQGFILFFLSLCLNQNDLQVSLKNKRKEMNRLLSSILQRSSKQKPISLSNNINYNNYSNGTTLNALVPTTTKTNSVFLNHLSLYSYNIINQDRLKLNSTTSNSNSIVKSFYSSGVNNQDQINADAFKLIGEINRLTLLDQFDEALVLCEKVLQTRNAYLVSALLVKAKIFLMYHKDTDKAMYEINTAYQVVNMNNPERVNARLLRSAGNAAARCSDYQLVVRFLTLLSEQYPSEFTAIDSIYLGTAYFHLNDYQKALERINFGLSNCLPSEYKTDPQTFYTALKIKTSPLMPKSPPQENIETLKILFDMKQECLTAYGIALNYSELGQLENAYEYVKLFFKYWNDQSVVQLDQAKKDSFLLNMFIIKGEMLKVKDLPVAEADMILADTQRILDTYKNDEFDRHLLGVYSPVLSFYVSRLPKHYDVDIKLVMDSLSPEEQKDLRQTFPIDVKHPELLKGFNQINRISKSIQRIIREYLENNQFKSVYLDHVVKLFKCMEVVSGSRMLAMDSQQAVLRDIINFYNRTIHSIGIVQSILTVKWFPKHQPFCDIAWENKTFPTTAEQLADVFEDLFFKMDTLPVAISQVDQRLISPNAKSIDFALMAYLLIADATKLDINGAWASIRQAINLDRFDNDFERKMVHLVRGYLYVNTFQYYEGLDRMRSLYQQYPDFNPIKSQYIKTLLVNGEVQEAKSILLDIINNNNNNNDNNQLIINSLNWLGLIETRAGNGRSAIDYYNSIYSRGLDVPTSTASSNYKTRRGIFEAQLSIMVKDLEEILAVHPKLVKPRYLLSLIAITMGDNSLGHRHLLKAKEVKESTKEVSENPALQGIFELLEPLLKLTANSMDLIGVPRSMRENLEDFSNSLKEITNSDKYQDLTKSSYYNDQILLLKQSLMVEEQMAKYDPAAILKK</sequence>
<protein>
    <submittedName>
        <fullName evidence="1">Uncharacterized protein</fullName>
    </submittedName>
</protein>
<dbReference type="GeneID" id="31356178"/>
<dbReference type="EMBL" id="ADBJ01000002">
    <property type="protein sequence ID" value="EFA86841.1"/>
    <property type="molecule type" value="Genomic_DNA"/>
</dbReference>
<dbReference type="Proteomes" id="UP000001396">
    <property type="component" value="Unassembled WGS sequence"/>
</dbReference>
<evidence type="ECO:0000313" key="2">
    <source>
        <dbReference type="Proteomes" id="UP000001396"/>
    </source>
</evidence>
<gene>
    <name evidence="1" type="ORF">PPL_00646</name>
</gene>
<proteinExistence type="predicted"/>
<accession>D3AX18</accession>
<name>D3AX18_HETP5</name>
<dbReference type="InParanoid" id="D3AX18"/>
<dbReference type="RefSeq" id="XP_020438944.1">
    <property type="nucleotide sequence ID" value="XM_020571670.1"/>
</dbReference>
<evidence type="ECO:0000313" key="1">
    <source>
        <dbReference type="EMBL" id="EFA86841.1"/>
    </source>
</evidence>
<dbReference type="InterPro" id="IPR011990">
    <property type="entry name" value="TPR-like_helical_dom_sf"/>
</dbReference>
<comment type="caution">
    <text evidence="1">The sequence shown here is derived from an EMBL/GenBank/DDBJ whole genome shotgun (WGS) entry which is preliminary data.</text>
</comment>
<dbReference type="SUPFAM" id="SSF48452">
    <property type="entry name" value="TPR-like"/>
    <property type="match status" value="2"/>
</dbReference>
<reference evidence="1 2" key="1">
    <citation type="journal article" date="2011" name="Genome Res.">
        <title>Phylogeny-wide analysis of social amoeba genomes highlights ancient origins for complex intercellular communication.</title>
        <authorList>
            <person name="Heidel A.J."/>
            <person name="Lawal H.M."/>
            <person name="Felder M."/>
            <person name="Schilde C."/>
            <person name="Helps N.R."/>
            <person name="Tunggal B."/>
            <person name="Rivero F."/>
            <person name="John U."/>
            <person name="Schleicher M."/>
            <person name="Eichinger L."/>
            <person name="Platzer M."/>
            <person name="Noegel A.A."/>
            <person name="Schaap P."/>
            <person name="Gloeckner G."/>
        </authorList>
    </citation>
    <scope>NUCLEOTIDE SEQUENCE [LARGE SCALE GENOMIC DNA]</scope>
    <source>
        <strain evidence="2">ATCC 26659 / Pp 5 / PN500</strain>
    </source>
</reference>
<dbReference type="Gene3D" id="1.25.40.10">
    <property type="entry name" value="Tetratricopeptide repeat domain"/>
    <property type="match status" value="2"/>
</dbReference>
<organism evidence="1 2">
    <name type="scientific">Heterostelium pallidum (strain ATCC 26659 / Pp 5 / PN500)</name>
    <name type="common">Cellular slime mold</name>
    <name type="synonym">Polysphondylium pallidum</name>
    <dbReference type="NCBI Taxonomy" id="670386"/>
    <lineage>
        <taxon>Eukaryota</taxon>
        <taxon>Amoebozoa</taxon>
        <taxon>Evosea</taxon>
        <taxon>Eumycetozoa</taxon>
        <taxon>Dictyostelia</taxon>
        <taxon>Acytosteliales</taxon>
        <taxon>Acytosteliaceae</taxon>
        <taxon>Heterostelium</taxon>
    </lineage>
</organism>
<keyword evidence="2" id="KW-1185">Reference proteome</keyword>